<comment type="similarity">
    <text evidence="1 5">Belongs to the class-A beta-lactamase family.</text>
</comment>
<feature type="domain" description="Beta-lactamase class A catalytic" evidence="8">
    <location>
        <begin position="73"/>
        <end position="289"/>
    </location>
</feature>
<dbReference type="PROSITE" id="PS00146">
    <property type="entry name" value="BETA_LACTAMASE_A"/>
    <property type="match status" value="1"/>
</dbReference>
<protein>
    <recommendedName>
        <fullName evidence="2 5">Beta-lactamase</fullName>
        <ecNumber evidence="2 5">3.5.2.6</ecNumber>
    </recommendedName>
</protein>
<dbReference type="InterPro" id="IPR012338">
    <property type="entry name" value="Beta-lactam/transpept-like"/>
</dbReference>
<dbReference type="PANTHER" id="PTHR35333:SF3">
    <property type="entry name" value="BETA-LACTAMASE-TYPE TRANSPEPTIDASE FOLD CONTAINING PROTEIN"/>
    <property type="match status" value="1"/>
</dbReference>
<dbReference type="PROSITE" id="PS51257">
    <property type="entry name" value="PROKAR_LIPOPROTEIN"/>
    <property type="match status" value="1"/>
</dbReference>
<keyword evidence="3 5" id="KW-0378">Hydrolase</keyword>
<evidence type="ECO:0000259" key="8">
    <source>
        <dbReference type="Pfam" id="PF13354"/>
    </source>
</evidence>
<proteinExistence type="inferred from homology"/>
<evidence type="ECO:0000313" key="9">
    <source>
        <dbReference type="EMBL" id="MDN4481297.1"/>
    </source>
</evidence>
<dbReference type="EC" id="3.5.2.6" evidence="2 5"/>
<keyword evidence="4 5" id="KW-0046">Antibiotic resistance</keyword>
<dbReference type="Pfam" id="PF13354">
    <property type="entry name" value="Beta-lactamase2"/>
    <property type="match status" value="1"/>
</dbReference>
<dbReference type="InterPro" id="IPR023650">
    <property type="entry name" value="Beta-lactam_class-A_AS"/>
</dbReference>
<evidence type="ECO:0000313" key="10">
    <source>
        <dbReference type="Proteomes" id="UP001172708"/>
    </source>
</evidence>
<dbReference type="Proteomes" id="UP001172708">
    <property type="component" value="Unassembled WGS sequence"/>
</dbReference>
<name>A0ABT8GIQ6_9MICO</name>
<comment type="catalytic activity">
    <reaction evidence="5">
        <text>a beta-lactam + H2O = a substituted beta-amino acid</text>
        <dbReference type="Rhea" id="RHEA:20401"/>
        <dbReference type="ChEBI" id="CHEBI:15377"/>
        <dbReference type="ChEBI" id="CHEBI:35627"/>
        <dbReference type="ChEBI" id="CHEBI:140347"/>
        <dbReference type="EC" id="3.5.2.6"/>
    </reaction>
</comment>
<evidence type="ECO:0000256" key="4">
    <source>
        <dbReference type="ARBA" id="ARBA00023251"/>
    </source>
</evidence>
<evidence type="ECO:0000256" key="7">
    <source>
        <dbReference type="SAM" id="SignalP"/>
    </source>
</evidence>
<dbReference type="RefSeq" id="WP_301142881.1">
    <property type="nucleotide sequence ID" value="NZ_JAUHQA010000001.1"/>
</dbReference>
<dbReference type="NCBIfam" id="NF033103">
    <property type="entry name" value="bla_class_A"/>
    <property type="match status" value="1"/>
</dbReference>
<dbReference type="Gene3D" id="3.40.710.10">
    <property type="entry name" value="DD-peptidase/beta-lactamase superfamily"/>
    <property type="match status" value="1"/>
</dbReference>
<dbReference type="GO" id="GO:0008800">
    <property type="term" value="F:beta-lactamase activity"/>
    <property type="evidence" value="ECO:0007669"/>
    <property type="project" value="UniProtKB-EC"/>
</dbReference>
<keyword evidence="7" id="KW-0732">Signal</keyword>
<organism evidence="9 10">
    <name type="scientific">Demequina muriae</name>
    <dbReference type="NCBI Taxonomy" id="3051664"/>
    <lineage>
        <taxon>Bacteria</taxon>
        <taxon>Bacillati</taxon>
        <taxon>Actinomycetota</taxon>
        <taxon>Actinomycetes</taxon>
        <taxon>Micrococcales</taxon>
        <taxon>Demequinaceae</taxon>
        <taxon>Demequina</taxon>
    </lineage>
</organism>
<dbReference type="PRINTS" id="PR00118">
    <property type="entry name" value="BLACTAMASEA"/>
</dbReference>
<keyword evidence="10" id="KW-1185">Reference proteome</keyword>
<evidence type="ECO:0000256" key="2">
    <source>
        <dbReference type="ARBA" id="ARBA00012865"/>
    </source>
</evidence>
<feature type="region of interest" description="Disordered" evidence="6">
    <location>
        <begin position="26"/>
        <end position="54"/>
    </location>
</feature>
<feature type="signal peptide" evidence="7">
    <location>
        <begin position="1"/>
        <end position="24"/>
    </location>
</feature>
<comment type="caution">
    <text evidence="9">The sequence shown here is derived from an EMBL/GenBank/DDBJ whole genome shotgun (WGS) entry which is preliminary data.</text>
</comment>
<evidence type="ECO:0000256" key="1">
    <source>
        <dbReference type="ARBA" id="ARBA00009009"/>
    </source>
</evidence>
<reference evidence="9" key="1">
    <citation type="submission" date="2023-06" db="EMBL/GenBank/DDBJ databases">
        <title>Egi l300058.</title>
        <authorList>
            <person name="Gao L."/>
            <person name="Fang B.-Z."/>
            <person name="Li W.-J."/>
        </authorList>
    </citation>
    <scope>NUCLEOTIDE SEQUENCE</scope>
    <source>
        <strain evidence="9">EGI L300058</strain>
    </source>
</reference>
<dbReference type="InterPro" id="IPR045155">
    <property type="entry name" value="Beta-lactam_cat"/>
</dbReference>
<evidence type="ECO:0000256" key="5">
    <source>
        <dbReference type="RuleBase" id="RU361140"/>
    </source>
</evidence>
<evidence type="ECO:0000256" key="3">
    <source>
        <dbReference type="ARBA" id="ARBA00022801"/>
    </source>
</evidence>
<dbReference type="PANTHER" id="PTHR35333">
    <property type="entry name" value="BETA-LACTAMASE"/>
    <property type="match status" value="1"/>
</dbReference>
<accession>A0ABT8GIQ6</accession>
<evidence type="ECO:0000256" key="6">
    <source>
        <dbReference type="SAM" id="MobiDB-lite"/>
    </source>
</evidence>
<sequence>MPRTAVRSHAAVIALALVAVTGCASPAPVAEAPEPSAPSVAPSSSPAATPTAADRATTRELRELEAEFEARVGVSAVDTETGATVEFRADERFRFASTLKAFAAAELLRTAAPDERETTVTWTQSDVDRAGYSPVTSEHISTGLSFMELAEAAVRDSDNAAMNLILERLGGPSALGEGLAALGDTTTRVVDDEPDLNDVDAGSTDNTTTPAAFAENLLALSDPENLAGDDYDTLIDWMSGNATGDALVRAGAPAGWTVADKSGGAGPMRNDVAIVFPPDRAPIVITVLTERTDPTAEYDDALVARAAEIVLSQFE</sequence>
<dbReference type="InterPro" id="IPR000871">
    <property type="entry name" value="Beta-lactam_class-A"/>
</dbReference>
<dbReference type="EMBL" id="JAUHQA010000001">
    <property type="protein sequence ID" value="MDN4481297.1"/>
    <property type="molecule type" value="Genomic_DNA"/>
</dbReference>
<feature type="chain" id="PRO_5046199578" description="Beta-lactamase" evidence="7">
    <location>
        <begin position="25"/>
        <end position="315"/>
    </location>
</feature>
<dbReference type="SUPFAM" id="SSF56601">
    <property type="entry name" value="beta-lactamase/transpeptidase-like"/>
    <property type="match status" value="1"/>
</dbReference>
<gene>
    <name evidence="9" type="primary">bla</name>
    <name evidence="9" type="ORF">QQX02_10210</name>
</gene>